<comment type="similarity">
    <text evidence="1">Belongs to the methyltransferase superfamily.</text>
</comment>
<comment type="caution">
    <text evidence="5">The sequence shown here is derived from an EMBL/GenBank/DDBJ whole genome shotgun (WGS) entry which is preliminary data.</text>
</comment>
<evidence type="ECO:0000256" key="2">
    <source>
        <dbReference type="ARBA" id="ARBA00022603"/>
    </source>
</evidence>
<dbReference type="OMA" id="WYESHTE"/>
<keyword evidence="3" id="KW-0808">Transferase</keyword>
<dbReference type="GeneID" id="68108980"/>
<dbReference type="PANTHER" id="PTHR12176:SF79">
    <property type="entry name" value="METHYLTRANSFERASE TYPE 11 DOMAIN-CONTAINING PROTEIN"/>
    <property type="match status" value="1"/>
</dbReference>
<dbReference type="Gene3D" id="3.40.50.150">
    <property type="entry name" value="Vaccinia Virus protein VP39"/>
    <property type="match status" value="1"/>
</dbReference>
<feature type="domain" description="Methyltransferase" evidence="4">
    <location>
        <begin position="69"/>
        <end position="139"/>
    </location>
</feature>
<dbReference type="CDD" id="cd02440">
    <property type="entry name" value="AdoMet_MTases"/>
    <property type="match status" value="1"/>
</dbReference>
<dbReference type="OrthoDB" id="411785at2759"/>
<keyword evidence="6" id="KW-1185">Reference proteome</keyword>
<reference evidence="5 6" key="1">
    <citation type="journal article" date="2019" name="Sci. Rep.">
        <title>Nanopore sequencing improves the draft genome of the human pathogenic amoeba Naegleria fowleri.</title>
        <authorList>
            <person name="Liechti N."/>
            <person name="Schurch N."/>
            <person name="Bruggmann R."/>
            <person name="Wittwer M."/>
        </authorList>
    </citation>
    <scope>NUCLEOTIDE SEQUENCE [LARGE SCALE GENOMIC DNA]</scope>
    <source>
        <strain evidence="5 6">ATCC 30894</strain>
    </source>
</reference>
<dbReference type="GO" id="GO:0008168">
    <property type="term" value="F:methyltransferase activity"/>
    <property type="evidence" value="ECO:0007669"/>
    <property type="project" value="UniProtKB-KW"/>
</dbReference>
<dbReference type="VEuPathDB" id="AmoebaDB:NfTy_055230"/>
<dbReference type="InterPro" id="IPR029063">
    <property type="entry name" value="SAM-dependent_MTases_sf"/>
</dbReference>
<dbReference type="EMBL" id="VFQX01000027">
    <property type="protein sequence ID" value="KAF0979419.1"/>
    <property type="molecule type" value="Genomic_DNA"/>
</dbReference>
<organism evidence="5 6">
    <name type="scientific">Naegleria fowleri</name>
    <name type="common">Brain eating amoeba</name>
    <dbReference type="NCBI Taxonomy" id="5763"/>
    <lineage>
        <taxon>Eukaryota</taxon>
        <taxon>Discoba</taxon>
        <taxon>Heterolobosea</taxon>
        <taxon>Tetramitia</taxon>
        <taxon>Eutetramitia</taxon>
        <taxon>Vahlkampfiidae</taxon>
        <taxon>Naegleria</taxon>
    </lineage>
</organism>
<dbReference type="SUPFAM" id="SSF53335">
    <property type="entry name" value="S-adenosyl-L-methionine-dependent methyltransferases"/>
    <property type="match status" value="1"/>
</dbReference>
<dbReference type="Pfam" id="PF13649">
    <property type="entry name" value="Methyltransf_25"/>
    <property type="match status" value="1"/>
</dbReference>
<dbReference type="Proteomes" id="UP000444721">
    <property type="component" value="Unassembled WGS sequence"/>
</dbReference>
<evidence type="ECO:0000259" key="4">
    <source>
        <dbReference type="Pfam" id="PF13649"/>
    </source>
</evidence>
<evidence type="ECO:0000256" key="3">
    <source>
        <dbReference type="ARBA" id="ARBA00022679"/>
    </source>
</evidence>
<sequence length="201" mass="23871">MSSLNSSLFHQNPSSKYNHPKAWIPSYGDKEYWDDRYQKMSEPFDWFQTYDRLKFYLSKYIKSKDSSGLNVGCGTSPLPFDMHRDGYKRVTSIDYSEAAIEAMRRQNTSPDLEFLTMDAKRTNFPSWYFDYAIDKGCFEFNGIYFMVSHTPPSLRLPMFQVEDFQWDVKVEKISKENFSAIPNTEESNYHYIYICKKKELK</sequence>
<dbReference type="GO" id="GO:0032259">
    <property type="term" value="P:methylation"/>
    <property type="evidence" value="ECO:0007669"/>
    <property type="project" value="UniProtKB-KW"/>
</dbReference>
<accession>A0A6A5C2F5</accession>
<proteinExistence type="inferred from homology"/>
<evidence type="ECO:0000313" key="5">
    <source>
        <dbReference type="EMBL" id="KAF0979419.1"/>
    </source>
</evidence>
<gene>
    <name evidence="5" type="ORF">FDP41_001762</name>
</gene>
<keyword evidence="2" id="KW-0489">Methyltransferase</keyword>
<evidence type="ECO:0000256" key="1">
    <source>
        <dbReference type="ARBA" id="ARBA00008361"/>
    </source>
</evidence>
<dbReference type="AlphaFoldDB" id="A0A6A5C2F5"/>
<name>A0A6A5C2F5_NAEFO</name>
<dbReference type="VEuPathDB" id="AmoebaDB:FDP41_001762"/>
<dbReference type="InterPro" id="IPR041698">
    <property type="entry name" value="Methyltransf_25"/>
</dbReference>
<dbReference type="PANTHER" id="PTHR12176">
    <property type="entry name" value="SAM-DEPENDENT METHYLTRANSFERASE SUPERFAMILY PROTEIN"/>
    <property type="match status" value="1"/>
</dbReference>
<protein>
    <recommendedName>
        <fullName evidence="4">Methyltransferase domain-containing protein</fullName>
    </recommendedName>
</protein>
<evidence type="ECO:0000313" key="6">
    <source>
        <dbReference type="Proteomes" id="UP000444721"/>
    </source>
</evidence>
<dbReference type="RefSeq" id="XP_044564132.1">
    <property type="nucleotide sequence ID" value="XM_044704882.1"/>
</dbReference>
<dbReference type="InterPro" id="IPR051419">
    <property type="entry name" value="Lys/N-term_MeTrsfase_sf"/>
</dbReference>